<feature type="compositionally biased region" description="Basic and acidic residues" evidence="1">
    <location>
        <begin position="598"/>
        <end position="611"/>
    </location>
</feature>
<feature type="domain" description="BTB" evidence="2">
    <location>
        <begin position="226"/>
        <end position="287"/>
    </location>
</feature>
<feature type="compositionally biased region" description="Basic and acidic residues" evidence="1">
    <location>
        <begin position="797"/>
        <end position="809"/>
    </location>
</feature>
<evidence type="ECO:0000259" key="2">
    <source>
        <dbReference type="PROSITE" id="PS50097"/>
    </source>
</evidence>
<feature type="region of interest" description="Disordered" evidence="1">
    <location>
        <begin position="755"/>
        <end position="865"/>
    </location>
</feature>
<dbReference type="InterPro" id="IPR011333">
    <property type="entry name" value="SKP1/BTB/POZ_sf"/>
</dbReference>
<dbReference type="Pfam" id="PF00651">
    <property type="entry name" value="BTB"/>
    <property type="match status" value="1"/>
</dbReference>
<keyword evidence="4" id="KW-1185">Reference proteome</keyword>
<feature type="compositionally biased region" description="Basic and acidic residues" evidence="1">
    <location>
        <begin position="640"/>
        <end position="657"/>
    </location>
</feature>
<dbReference type="Proteomes" id="UP000494206">
    <property type="component" value="Unassembled WGS sequence"/>
</dbReference>
<dbReference type="Gene3D" id="3.30.710.10">
    <property type="entry name" value="Potassium Channel Kv1.1, Chain A"/>
    <property type="match status" value="1"/>
</dbReference>
<dbReference type="SMART" id="SM00225">
    <property type="entry name" value="BTB"/>
    <property type="match status" value="1"/>
</dbReference>
<proteinExistence type="predicted"/>
<feature type="compositionally biased region" description="Basic and acidic residues" evidence="1">
    <location>
        <begin position="856"/>
        <end position="865"/>
    </location>
</feature>
<feature type="compositionally biased region" description="Low complexity" evidence="1">
    <location>
        <begin position="779"/>
        <end position="788"/>
    </location>
</feature>
<organism evidence="3 4">
    <name type="scientific">Caenorhabditis bovis</name>
    <dbReference type="NCBI Taxonomy" id="2654633"/>
    <lineage>
        <taxon>Eukaryota</taxon>
        <taxon>Metazoa</taxon>
        <taxon>Ecdysozoa</taxon>
        <taxon>Nematoda</taxon>
        <taxon>Chromadorea</taxon>
        <taxon>Rhabditida</taxon>
        <taxon>Rhabditina</taxon>
        <taxon>Rhabditomorpha</taxon>
        <taxon>Rhabditoidea</taxon>
        <taxon>Rhabditidae</taxon>
        <taxon>Peloderinae</taxon>
        <taxon>Caenorhabditis</taxon>
    </lineage>
</organism>
<dbReference type="Pfam" id="PF26017">
    <property type="entry name" value="BACK_BTBD8"/>
    <property type="match status" value="1"/>
</dbReference>
<protein>
    <recommendedName>
        <fullName evidence="2">BTB domain-containing protein</fullName>
    </recommendedName>
</protein>
<sequence length="865" mass="96452">MMSYPNSPRRPAPVSQAMSISAGPYPMMGGPFLQSAVTNSAPAVPVMTSFRDLASGSPMNSSIYSLGGRSEVADIPEEDEVNNADDNKSITPLDNRPMSKFIRFDSLTNGNDTHKEYLERKRSSGGSRQMFPMFIGLSDTGEAIEKPLNDGWKGSNRLNLSKRMSMTSLTSLTSIDITPGQDGIYNLNPTSSSSYFFLGQPPIGDMSACSKLASDLMQMYVNNEDTDCIIRTEGGDIHAHKCILSATCPFFRQQLQKSKRVEMRGFSKNSINFLLMYLYGGVTSIPDDVDVWEVVALATHLNHKDLAQVVILHLKATKCHWFHRPCASCVSAVFDCLPQLASIRCLRQLYDEAMQWQAKHFARVWKGRVFLYLNERWQKECYEAVIQHMDDETVIDVILSCERLQVAMSRSKSDSAIAVLQMVDDILDVAMQFLVHSFHLVVTSKSFQQQGKGLALNLGILEDLMVSVIHSLTADVAIKTYKELTSLLEEIMQTPPSPKRTLNIPVDEWSPRFSSLVRRMVDLTDRHLLHYAASVVRADAFNLLSDEQKRRIEETGIFVEMRKPKAPPPRLSSNSRSYKRSASVGVQNNGQYAQPRARSAERTKPAVELEQKQPAVNEKSPESRVGAKTATENVENQENIVEKSEVKMVKENSDLEKKRKIPSPQRRSRSRTSEKSQDKANEEKKMVTPELPKSEQQKQPAVEAIRAKEGVRRSPIKKKSTNSEVCERFVKEKARENKLQIEMERQTTRTIITVDKARAAQLPGPDSSPVKSVEKPKSVVKPMVKDSPLASSANRTVIRDRVSARKPGDPPRQPAAAASVKSAIPKPSASRPNSGGSKPISKPAPSLPSRKPKVPTRKDTNSIEK</sequence>
<dbReference type="PANTHER" id="PTHR22427">
    <property type="entry name" value="GH15728P"/>
    <property type="match status" value="1"/>
</dbReference>
<feature type="compositionally biased region" description="Basic residues" evidence="1">
    <location>
        <begin position="658"/>
        <end position="670"/>
    </location>
</feature>
<gene>
    <name evidence="3" type="ORF">CBOVIS_LOCUS11705</name>
</gene>
<dbReference type="OrthoDB" id="409642at2759"/>
<feature type="region of interest" description="Disordered" evidence="1">
    <location>
        <begin position="562"/>
        <end position="723"/>
    </location>
</feature>
<dbReference type="SUPFAM" id="SSF54695">
    <property type="entry name" value="POZ domain"/>
    <property type="match status" value="1"/>
</dbReference>
<evidence type="ECO:0000313" key="3">
    <source>
        <dbReference type="EMBL" id="CAB3410145.1"/>
    </source>
</evidence>
<dbReference type="InterPro" id="IPR043225">
    <property type="entry name" value="BACK_BTBD8"/>
</dbReference>
<feature type="compositionally biased region" description="Basic and acidic residues" evidence="1">
    <location>
        <begin position="671"/>
        <end position="696"/>
    </location>
</feature>
<dbReference type="InterPro" id="IPR000210">
    <property type="entry name" value="BTB/POZ_dom"/>
</dbReference>
<dbReference type="AlphaFoldDB" id="A0A8S1F2J0"/>
<comment type="caution">
    <text evidence="3">The sequence shown here is derived from an EMBL/GenBank/DDBJ whole genome shotgun (WGS) entry which is preliminary data.</text>
</comment>
<evidence type="ECO:0000256" key="1">
    <source>
        <dbReference type="SAM" id="MobiDB-lite"/>
    </source>
</evidence>
<evidence type="ECO:0000313" key="4">
    <source>
        <dbReference type="Proteomes" id="UP000494206"/>
    </source>
</evidence>
<dbReference type="EMBL" id="CADEPM010000010">
    <property type="protein sequence ID" value="CAB3410145.1"/>
    <property type="molecule type" value="Genomic_DNA"/>
</dbReference>
<dbReference type="PANTHER" id="PTHR22427:SF7">
    <property type="entry name" value="GH15728P"/>
    <property type="match status" value="1"/>
</dbReference>
<feature type="compositionally biased region" description="Low complexity" evidence="1">
    <location>
        <begin position="571"/>
        <end position="583"/>
    </location>
</feature>
<dbReference type="PROSITE" id="PS50097">
    <property type="entry name" value="BTB"/>
    <property type="match status" value="1"/>
</dbReference>
<name>A0A8S1F2J0_9PELO</name>
<feature type="compositionally biased region" description="Polar residues" evidence="1">
    <location>
        <begin position="630"/>
        <end position="639"/>
    </location>
</feature>
<reference evidence="3 4" key="1">
    <citation type="submission" date="2020-04" db="EMBL/GenBank/DDBJ databases">
        <authorList>
            <person name="Laetsch R D."/>
            <person name="Stevens L."/>
            <person name="Kumar S."/>
            <person name="Blaxter L. M."/>
        </authorList>
    </citation>
    <scope>NUCLEOTIDE SEQUENCE [LARGE SCALE GENOMIC DNA]</scope>
</reference>
<accession>A0A8S1F2J0</accession>